<dbReference type="NCBIfam" id="TIGR03696">
    <property type="entry name" value="Rhs_assc_core"/>
    <property type="match status" value="1"/>
</dbReference>
<dbReference type="InterPro" id="IPR030934">
    <property type="entry name" value="Intein_C"/>
</dbReference>
<dbReference type="Pfam" id="PF05593">
    <property type="entry name" value="RHS_repeat"/>
    <property type="match status" value="2"/>
</dbReference>
<dbReference type="InterPro" id="IPR050708">
    <property type="entry name" value="T6SS_VgrG/RHS"/>
</dbReference>
<dbReference type="Pfam" id="PF13517">
    <property type="entry name" value="FG-GAP_3"/>
    <property type="match status" value="2"/>
</dbReference>
<evidence type="ECO:0000256" key="2">
    <source>
        <dbReference type="ARBA" id="ARBA00022737"/>
    </source>
</evidence>
<protein>
    <submittedName>
        <fullName evidence="5">FG-GAP-like repeat-containing protein</fullName>
    </submittedName>
</protein>
<evidence type="ECO:0000313" key="6">
    <source>
        <dbReference type="Proteomes" id="UP001219605"/>
    </source>
</evidence>
<organism evidence="5 6">
    <name type="scientific">Micromonospora cathayae</name>
    <dbReference type="NCBI Taxonomy" id="3028804"/>
    <lineage>
        <taxon>Bacteria</taxon>
        <taxon>Bacillati</taxon>
        <taxon>Actinomycetota</taxon>
        <taxon>Actinomycetes</taxon>
        <taxon>Micromonosporales</taxon>
        <taxon>Micromonosporaceae</taxon>
        <taxon>Micromonospora</taxon>
    </lineage>
</organism>
<dbReference type="Proteomes" id="UP001219605">
    <property type="component" value="Chromosome"/>
</dbReference>
<evidence type="ECO:0000259" key="4">
    <source>
        <dbReference type="Pfam" id="PF25023"/>
    </source>
</evidence>
<dbReference type="SUPFAM" id="SSF69318">
    <property type="entry name" value="Integrin alpha N-terminal domain"/>
    <property type="match status" value="1"/>
</dbReference>
<name>A0ABY7ZQ51_9ACTN</name>
<dbReference type="PANTHER" id="PTHR32305">
    <property type="match status" value="1"/>
</dbReference>
<evidence type="ECO:0000256" key="3">
    <source>
        <dbReference type="SAM" id="MobiDB-lite"/>
    </source>
</evidence>
<dbReference type="RefSeq" id="WP_275030650.1">
    <property type="nucleotide sequence ID" value="NZ_CP118615.1"/>
</dbReference>
<evidence type="ECO:0000313" key="5">
    <source>
        <dbReference type="EMBL" id="WDZ84089.1"/>
    </source>
</evidence>
<dbReference type="InterPro" id="IPR006530">
    <property type="entry name" value="YD"/>
</dbReference>
<reference evidence="5 6" key="1">
    <citation type="submission" date="2023-02" db="EMBL/GenBank/DDBJ databases">
        <authorList>
            <person name="Mo P."/>
        </authorList>
    </citation>
    <scope>NUCLEOTIDE SEQUENCE [LARGE SCALE GENOMIC DNA]</scope>
    <source>
        <strain evidence="5 6">HUAS 3</strain>
    </source>
</reference>
<dbReference type="InterPro" id="IPR031325">
    <property type="entry name" value="RHS_repeat"/>
</dbReference>
<dbReference type="NCBIfam" id="TIGR01643">
    <property type="entry name" value="YD_repeat_2x"/>
    <property type="match status" value="2"/>
</dbReference>
<feature type="domain" description="Teneurin-like YD-shell" evidence="4">
    <location>
        <begin position="1907"/>
        <end position="2100"/>
    </location>
</feature>
<accession>A0ABY7ZQ51</accession>
<dbReference type="Pfam" id="PF25023">
    <property type="entry name" value="TEN_YD-shell"/>
    <property type="match status" value="1"/>
</dbReference>
<dbReference type="InterPro" id="IPR028994">
    <property type="entry name" value="Integrin_alpha_N"/>
</dbReference>
<keyword evidence="2" id="KW-0677">Repeat</keyword>
<dbReference type="InterPro" id="IPR022385">
    <property type="entry name" value="Rhs_assc_core"/>
</dbReference>
<feature type="compositionally biased region" description="Polar residues" evidence="3">
    <location>
        <begin position="65"/>
        <end position="84"/>
    </location>
</feature>
<dbReference type="EMBL" id="CP118615">
    <property type="protein sequence ID" value="WDZ84089.1"/>
    <property type="molecule type" value="Genomic_DNA"/>
</dbReference>
<keyword evidence="1" id="KW-0732">Signal</keyword>
<feature type="region of interest" description="Disordered" evidence="3">
    <location>
        <begin position="1260"/>
        <end position="1283"/>
    </location>
</feature>
<proteinExistence type="predicted"/>
<gene>
    <name evidence="5" type="ORF">PVK37_27095</name>
</gene>
<dbReference type="InterPro" id="IPR013517">
    <property type="entry name" value="FG-GAP"/>
</dbReference>
<dbReference type="Gene3D" id="2.170.16.10">
    <property type="entry name" value="Hedgehog/Intein (Hint) domain"/>
    <property type="match status" value="1"/>
</dbReference>
<keyword evidence="6" id="KW-1185">Reference proteome</keyword>
<dbReference type="PANTHER" id="PTHR32305:SF17">
    <property type="entry name" value="TRNA NUCLEASE WAPA"/>
    <property type="match status" value="1"/>
</dbReference>
<feature type="region of interest" description="Disordered" evidence="3">
    <location>
        <begin position="62"/>
        <end position="106"/>
    </location>
</feature>
<sequence length="2304" mass="245311">MVDGSGASSVFASLTGTIRRLCLFWVLLLTVTLLPAGLPAAARPSSPGAAKDRTVPVTRLAPQQRAVSPSDTQHWSTQQTSLPTEATAVVPVDQTPSPGGDAERTRVGTLPIRLTADPSSSLPAPEQLEVGVAGESEAGEAGVPVLLRLDRLDDGLDRSRVRVELEYSGFRAAYGADWAARLRLVRMKPCLGGEAAATAACGVEAVLPSTNDVASGVVSASVDLAPLEAGGFSSRNEGGNEAVADAMLALSAGTDTETGSFAKTSLTESSAWQAGQSSGDFSYSYPLDLPPAPSELEPEVSFGYSSGAVDGRTNAESGQTSWLGEGWGHEPGYIERSYRSCKDDQLPVPTHTNATGDLCWRQENATLFFAGRSTELVRDTPTATWRLADDDGSRIELLRDGADWNDVLNALSPGDFDGDGHSDVLLRYASNGNLYLVRGDGAGGFLNGGQATRIASMSSADLVWSPGDFTGDGNADVMFRRGSDGTIWLLRGNGAGGWITGSAEQIGAIAAANAIFGPGDFSGDGKADVLWRRASDGVLFMLQGNGTGGWASGSIQVGTGFNSQDQLLSPGDFNGDGHVDVITRDATTKNLRLYAGNGASGWVSGAGTQIATGPSPADVVFSGGDHDGDGKADVLWRHGSSKDLYLLTGNGTGGWKNGTSADVTTALRHDNGDDNGEHWRLTTPDGVQYYFGRDRLPGWAATNRETNSVWTVPVFGNSFGEPCYRSSGFTASRCVQAWRWNLDHVVDPHQNAMTYWYTREQARTGLANNASSTAIYERGGYVTQIEYGLRVGQEITGTPAARVVFDPADRCLASCWSGSTPVAANWPDTPWDLHCATTATSCAGNVSPSFFTTKRLAKVTTQVWNGSSHTPIDEWVLTHQFPATGETSVSPALWLANIVRTGKDGGSKALPRIEFGGTRYANRTDHNVSTGVPLVNRYRITRVSDEHGGETTVTYEGSDCTVSSQAAPSANPKRCFPQYYYPPLAPAPGWSWWNKYRVTKVVEKDLVGGSPDVEESYAYATSGSSSTVLWHHNDGAATWSTPLEKRSWSDFRGWPTVTVTTGVAGQTRSQTRSLYFRGMDEDRTDAGEGLRDAKITNSLGEVTEDHSHLAGMLHEEIEYDGADGIPVHKSITTPWQHQTAHRQSTTDVAQPSNTYAYYTGSATTRDLTWLAASSSWRTTRAVNTYETTYGSLTRTEDLGDVAVTTDDTCTTIEYARNPTAWLIDFPSETTTTNCAATPGPADILSGSRIYYDGSTTLGSIGSRGLPTRSDEMSGASGSTPSYLKRSTATYDALGRMLTESDALDQTTTLAYTPAAGGRVTSVSETNPKSQTTTASLNLRGLPVTVTDANGKVTTSSYDPLGRALKSWQPGTPTSGTPDIEYVYGTDSHTVANYVQTKAIGPNGNQISSFEIYDGHLRLRQTQATAPDGKRVIADVRYDSRGLVVKESAFYNNASGPTGTLVTFADADVAAQRRYVYDGTEDLVRDALWSLNGEKWHTAVTYDGDRVNVDPPAGGIPTTTIEDANGRTVALRRYQGSGPTGTYTETSYGYDRLDRLTTVTDAGNTWTHTYDRLDRLTSATDPDAGQRGYTYDANDQVVTSTDGRGEVLHRTYDELGRLTALRDDNASGALRASWLYDTLAAGLPTSATRHHATGDYVRQVNGYTDRYQPTGVTDTIPTSQGLLAGTYTTGYTYHPDGTPASSTLPAKGGLAAETVTTSYTNQGYLSGVTGLVTYLASAEYSWHGALRQQTIGAGTKRARITTTIEDATGRLTRSEVHTENQTTPGTWDERLTEQYTYDPDGNITGIAETSGATVVANQCFGYDHLQRLTEAWTTTAGTCQATPSQAVVGGADPYWHSYTFDAVGNRATETRHAAGGDTTRTYSYPAAGSARPHAVTGITTSGGGPTSTFTYDNGGYQQTRTHTGAPGQTFTYDAEGLLAQLANGSTVHTYLYAADGGRLIVDNPGTEKILYLGESEYRLSHTTGQVTATRYYPNAVRTTTDGLTWMAANHHGTTQLAIDSGDLSVSRRRLTPFGENRATSTGPWPDDKGFVGGTVDPTGYTHLGAREYDPSTGRFLSVDPLVDPGDPQSLNAYAYAGNNPVRFSDPDGLRRIEHGGSGGGGGPGGTSSLGGGFALRTATGEVVSVAKVHNFVGVATMHDLTVTNLHTYYVLAGTTPVLVHNCDTRIASSDQGRAHNAAAFEENGHNGFSGLCDPATDTFHARQSGGDGALVSRAGGHGQINREVFGGSRNAIGFVAIRGGDGVINMRWNSASVNVRNFGQRAAPEVWRGRIMDSIRRATGLKVVG</sequence>
<dbReference type="Gene3D" id="2.180.10.10">
    <property type="entry name" value="RHS repeat-associated core"/>
    <property type="match status" value="1"/>
</dbReference>
<dbReference type="InterPro" id="IPR056823">
    <property type="entry name" value="TEN-like_YD-shell"/>
</dbReference>
<dbReference type="PROSITE" id="PS50818">
    <property type="entry name" value="INTEIN_C_TER"/>
    <property type="match status" value="1"/>
</dbReference>
<evidence type="ECO:0000256" key="1">
    <source>
        <dbReference type="ARBA" id="ARBA00022729"/>
    </source>
</evidence>